<protein>
    <recommendedName>
        <fullName evidence="8">Transcriptional adapter 3</fullName>
    </recommendedName>
</protein>
<keyword evidence="3" id="KW-0805">Transcription regulation</keyword>
<comment type="caution">
    <text evidence="6">The sequence shown here is derived from an EMBL/GenBank/DDBJ whole genome shotgun (WGS) entry which is preliminary data.</text>
</comment>
<accession>A0A2T9Z8P2</accession>
<dbReference type="PANTHER" id="PTHR13556:SF2">
    <property type="entry name" value="TRANSCRIPTIONAL ADAPTER 3"/>
    <property type="match status" value="1"/>
</dbReference>
<evidence type="ECO:0000256" key="5">
    <source>
        <dbReference type="ARBA" id="ARBA00023242"/>
    </source>
</evidence>
<organism evidence="6 7">
    <name type="scientific">Smittium megazygosporum</name>
    <dbReference type="NCBI Taxonomy" id="133381"/>
    <lineage>
        <taxon>Eukaryota</taxon>
        <taxon>Fungi</taxon>
        <taxon>Fungi incertae sedis</taxon>
        <taxon>Zoopagomycota</taxon>
        <taxon>Kickxellomycotina</taxon>
        <taxon>Harpellomycetes</taxon>
        <taxon>Harpellales</taxon>
        <taxon>Legeriomycetaceae</taxon>
        <taxon>Smittium</taxon>
    </lineage>
</organism>
<name>A0A2T9Z8P2_9FUNG</name>
<dbReference type="Proteomes" id="UP000245609">
    <property type="component" value="Unassembled WGS sequence"/>
</dbReference>
<evidence type="ECO:0000313" key="7">
    <source>
        <dbReference type="Proteomes" id="UP000245609"/>
    </source>
</evidence>
<dbReference type="OrthoDB" id="1232at2759"/>
<dbReference type="AlphaFoldDB" id="A0A2T9Z8P2"/>
<sequence length="444" mass="50886">MNEELNIYDQDQKEFKLIGSILEKSNESFNFLYKGLVNSDMSDIKAELKSLASVAKNRIQDLQNDLLKNSFLRPALESIRSQSNTPEPEPALSLKYSLSSSKIFELQKNSTDNKSYYKKFPGNINEKTVIPNDYSKVKITNQIPAATFASAMEYYFRNLTEEDISLLKNSDDYSSLLAPEPKGTHYLIKWSNEEASNFSDVPQVIRLKASIARIVQNALNPKFEIDKPIILDEINDNELISPSVRCPPLTERIISSLVDQRVVINSLADINNPSIKGPNESDEETDNVPNLEEQLKQELMYIGLLNTPETDWKEAEDDEVSAEIRKLSALLETQQKINLERKKRLLKVAEDYLGYQEFKLVIEELDKQIEQSYLKRTRNLKSKKRKSAPVRVTTSVSPNVLTLIEKRRKLLNCIGFLFPEESFVTDDRSIYDSTENPQLPFKQI</sequence>
<dbReference type="PANTHER" id="PTHR13556">
    <property type="entry name" value="TRANSCRIPTIONAL ADAPTER 3-RELATED"/>
    <property type="match status" value="1"/>
</dbReference>
<proteinExistence type="inferred from homology"/>
<evidence type="ECO:0008006" key="8">
    <source>
        <dbReference type="Google" id="ProtNLM"/>
    </source>
</evidence>
<evidence type="ECO:0000256" key="3">
    <source>
        <dbReference type="ARBA" id="ARBA00023015"/>
    </source>
</evidence>
<evidence type="ECO:0000256" key="2">
    <source>
        <dbReference type="ARBA" id="ARBA00005330"/>
    </source>
</evidence>
<dbReference type="GO" id="GO:0000124">
    <property type="term" value="C:SAGA complex"/>
    <property type="evidence" value="ECO:0007669"/>
    <property type="project" value="TreeGrafter"/>
</dbReference>
<comment type="similarity">
    <text evidence="2">Belongs to the NGG1 family.</text>
</comment>
<keyword evidence="7" id="KW-1185">Reference proteome</keyword>
<dbReference type="InterPro" id="IPR019340">
    <property type="entry name" value="Histone_AcTrfase_su3"/>
</dbReference>
<dbReference type="GO" id="GO:0006357">
    <property type="term" value="P:regulation of transcription by RNA polymerase II"/>
    <property type="evidence" value="ECO:0007669"/>
    <property type="project" value="TreeGrafter"/>
</dbReference>
<dbReference type="Pfam" id="PF10198">
    <property type="entry name" value="Ada3"/>
    <property type="match status" value="1"/>
</dbReference>
<dbReference type="STRING" id="133381.A0A2T9Z8P2"/>
<dbReference type="GO" id="GO:0003713">
    <property type="term" value="F:transcription coactivator activity"/>
    <property type="evidence" value="ECO:0007669"/>
    <property type="project" value="TreeGrafter"/>
</dbReference>
<keyword evidence="5" id="KW-0539">Nucleus</keyword>
<evidence type="ECO:0000256" key="4">
    <source>
        <dbReference type="ARBA" id="ARBA00023163"/>
    </source>
</evidence>
<gene>
    <name evidence="6" type="ORF">BB560_004631</name>
</gene>
<keyword evidence="4" id="KW-0804">Transcription</keyword>
<comment type="subcellular location">
    <subcellularLocation>
        <location evidence="1">Nucleus</location>
    </subcellularLocation>
</comment>
<evidence type="ECO:0000256" key="1">
    <source>
        <dbReference type="ARBA" id="ARBA00004123"/>
    </source>
</evidence>
<dbReference type="GO" id="GO:0005634">
    <property type="term" value="C:nucleus"/>
    <property type="evidence" value="ECO:0007669"/>
    <property type="project" value="UniProtKB-SubCell"/>
</dbReference>
<dbReference type="EMBL" id="MBFS01001473">
    <property type="protein sequence ID" value="PVV00968.1"/>
    <property type="molecule type" value="Genomic_DNA"/>
</dbReference>
<reference evidence="6 7" key="1">
    <citation type="journal article" date="2018" name="MBio">
        <title>Comparative Genomics Reveals the Core Gene Toolbox for the Fungus-Insect Symbiosis.</title>
        <authorList>
            <person name="Wang Y."/>
            <person name="Stata M."/>
            <person name="Wang W."/>
            <person name="Stajich J.E."/>
            <person name="White M.M."/>
            <person name="Moncalvo J.M."/>
        </authorList>
    </citation>
    <scope>NUCLEOTIDE SEQUENCE [LARGE SCALE GENOMIC DNA]</scope>
    <source>
        <strain evidence="6 7">SC-DP-2</strain>
    </source>
</reference>
<evidence type="ECO:0000313" key="6">
    <source>
        <dbReference type="EMBL" id="PVV00968.1"/>
    </source>
</evidence>